<dbReference type="GO" id="GO:0016787">
    <property type="term" value="F:hydrolase activity"/>
    <property type="evidence" value="ECO:0007669"/>
    <property type="project" value="UniProtKB-KW"/>
</dbReference>
<dbReference type="Proteomes" id="UP000295030">
    <property type="component" value="Unassembled WGS sequence"/>
</dbReference>
<dbReference type="Gene3D" id="1.10.246.130">
    <property type="match status" value="1"/>
</dbReference>
<proteinExistence type="predicted"/>
<comment type="caution">
    <text evidence="1">The sequence shown here is derived from an EMBL/GenBank/DDBJ whole genome shotgun (WGS) entry which is preliminary data.</text>
</comment>
<dbReference type="PRINTS" id="PR01210">
    <property type="entry name" value="GGTRANSPTASE"/>
</dbReference>
<keyword evidence="2" id="KW-1185">Reference proteome</keyword>
<evidence type="ECO:0000313" key="2">
    <source>
        <dbReference type="Proteomes" id="UP000295030"/>
    </source>
</evidence>
<dbReference type="Pfam" id="PF01019">
    <property type="entry name" value="G_glu_transpept"/>
    <property type="match status" value="1"/>
</dbReference>
<accession>A0A4R1I8B2</accession>
<protein>
    <submittedName>
        <fullName evidence="1">Gamma-glutamyltranspeptidase/glutathione hydrolase</fullName>
    </submittedName>
</protein>
<dbReference type="AlphaFoldDB" id="A0A4R1I8B2"/>
<dbReference type="SUPFAM" id="SSF56235">
    <property type="entry name" value="N-terminal nucleophile aminohydrolases (Ntn hydrolases)"/>
    <property type="match status" value="1"/>
</dbReference>
<sequence>MAHDLVFESARSGAGMVATPHLQATEAGRAVLEEGGNAVEAALAAAAALAVVCPHTSQLGGDGVWLIRDPAGRVTTIDAAGPAGEGASALFFRERGHDEIPAYGSLAVLTVPGQVGGWLLAQEAASAYGGRMPMRRLLESAIEQARAGVTVSPSQHRASVNAQVERDAVPGFRAAFLEPDGKVPAVGTVLPCERLADTLAQLARAGLDDFYRGEVAREIAADLKRAGSPLTRADLRTYRALTRPPLKLKLPDMALWAAPPPSQGLTTLLTLALFGRLGVTRMESVAHLHGLVEAGKRAVRMGEAAITHPTLLSPDPADLLTPEALAREAAAIDPKRALPWPHRDGIGAAAGGAAWIGAADKNGVMVSYLQSLHSSFGAGLVLPSTGVLMHNRGAAFSLDPRALNPLQPGRRPPVTLSPGLAALPDGRVIAFGASGGEGSPQTEAAVLTRYAFGMPLGRAIAAPRWRLEGGLRLEEGIDEALAEQLASVGHDVEIDTAPRRDLMGHAGAVVLHPGKVGLEGAHDPRGDGGAGGI</sequence>
<dbReference type="EMBL" id="SMFY01000001">
    <property type="protein sequence ID" value="TCK30055.1"/>
    <property type="molecule type" value="Genomic_DNA"/>
</dbReference>
<dbReference type="InterPro" id="IPR043137">
    <property type="entry name" value="GGT_ssub_C"/>
</dbReference>
<dbReference type="OrthoDB" id="9781342at2"/>
<reference evidence="1 2" key="1">
    <citation type="submission" date="2019-03" db="EMBL/GenBank/DDBJ databases">
        <title>Genomic Encyclopedia of Type Strains, Phase IV (KMG-IV): sequencing the most valuable type-strain genomes for metagenomic binning, comparative biology and taxonomic classification.</title>
        <authorList>
            <person name="Goeker M."/>
        </authorList>
    </citation>
    <scope>NUCLEOTIDE SEQUENCE [LARGE SCALE GENOMIC DNA]</scope>
    <source>
        <strain evidence="1 2">DSM 101</strain>
    </source>
</reference>
<keyword evidence="1" id="KW-0378">Hydrolase</keyword>
<dbReference type="RefSeq" id="WP_131833427.1">
    <property type="nucleotide sequence ID" value="NZ_SMFY01000001.1"/>
</dbReference>
<dbReference type="InterPro" id="IPR043138">
    <property type="entry name" value="GGT_lsub"/>
</dbReference>
<dbReference type="PANTHER" id="PTHR43881:SF5">
    <property type="entry name" value="GAMMA-GLUTAMYLTRANSPEPTIDASE"/>
    <property type="match status" value="1"/>
</dbReference>
<dbReference type="InterPro" id="IPR052896">
    <property type="entry name" value="GGT-like_enzyme"/>
</dbReference>
<evidence type="ECO:0000313" key="1">
    <source>
        <dbReference type="EMBL" id="TCK30055.1"/>
    </source>
</evidence>
<dbReference type="InterPro" id="IPR029055">
    <property type="entry name" value="Ntn_hydrolases_N"/>
</dbReference>
<dbReference type="Gene3D" id="3.60.20.40">
    <property type="match status" value="1"/>
</dbReference>
<organism evidence="1 2">
    <name type="scientific">Ancylobacter aquaticus</name>
    <dbReference type="NCBI Taxonomy" id="100"/>
    <lineage>
        <taxon>Bacteria</taxon>
        <taxon>Pseudomonadati</taxon>
        <taxon>Pseudomonadota</taxon>
        <taxon>Alphaproteobacteria</taxon>
        <taxon>Hyphomicrobiales</taxon>
        <taxon>Xanthobacteraceae</taxon>
        <taxon>Ancylobacter</taxon>
    </lineage>
</organism>
<dbReference type="PANTHER" id="PTHR43881">
    <property type="entry name" value="GAMMA-GLUTAMYLTRANSPEPTIDASE (AFU_ORTHOLOGUE AFUA_4G13580)"/>
    <property type="match status" value="1"/>
</dbReference>
<gene>
    <name evidence="1" type="ORF">EV667_0141</name>
</gene>
<name>A0A4R1I8B2_ANCAQ</name>